<proteinExistence type="predicted"/>
<keyword evidence="3" id="KW-0862">Zinc</keyword>
<evidence type="ECO:0000256" key="3">
    <source>
        <dbReference type="ARBA" id="ARBA00022833"/>
    </source>
</evidence>
<dbReference type="EMBL" id="KZ857414">
    <property type="protein sequence ID" value="RDX47990.1"/>
    <property type="molecule type" value="Genomic_DNA"/>
</dbReference>
<reference evidence="5 6" key="1">
    <citation type="journal article" date="2018" name="Biotechnol. Biofuels">
        <title>Integrative visual omics of the white-rot fungus Polyporus brumalis exposes the biotechnological potential of its oxidative enzymes for delignifying raw plant biomass.</title>
        <authorList>
            <person name="Miyauchi S."/>
            <person name="Rancon A."/>
            <person name="Drula E."/>
            <person name="Hage H."/>
            <person name="Chaduli D."/>
            <person name="Favel A."/>
            <person name="Grisel S."/>
            <person name="Henrissat B."/>
            <person name="Herpoel-Gimbert I."/>
            <person name="Ruiz-Duenas F.J."/>
            <person name="Chevret D."/>
            <person name="Hainaut M."/>
            <person name="Lin J."/>
            <person name="Wang M."/>
            <person name="Pangilinan J."/>
            <person name="Lipzen A."/>
            <person name="Lesage-Meessen L."/>
            <person name="Navarro D."/>
            <person name="Riley R."/>
            <person name="Grigoriev I.V."/>
            <person name="Zhou S."/>
            <person name="Raouche S."/>
            <person name="Rosso M.N."/>
        </authorList>
    </citation>
    <scope>NUCLEOTIDE SEQUENCE [LARGE SCALE GENOMIC DNA]</scope>
    <source>
        <strain evidence="5 6">BRFM 1820</strain>
    </source>
</reference>
<dbReference type="InterPro" id="IPR002893">
    <property type="entry name" value="Znf_MYND"/>
</dbReference>
<keyword evidence="2" id="KW-0863">Zinc-finger</keyword>
<evidence type="ECO:0000259" key="4">
    <source>
        <dbReference type="Pfam" id="PF01753"/>
    </source>
</evidence>
<keyword evidence="6" id="KW-1185">Reference proteome</keyword>
<dbReference type="Gene3D" id="6.10.140.2220">
    <property type="match status" value="1"/>
</dbReference>
<name>A0A371D652_9APHY</name>
<gene>
    <name evidence="5" type="ORF">OH76DRAFT_689736</name>
</gene>
<organism evidence="5 6">
    <name type="scientific">Lentinus brumalis</name>
    <dbReference type="NCBI Taxonomy" id="2498619"/>
    <lineage>
        <taxon>Eukaryota</taxon>
        <taxon>Fungi</taxon>
        <taxon>Dikarya</taxon>
        <taxon>Basidiomycota</taxon>
        <taxon>Agaricomycotina</taxon>
        <taxon>Agaricomycetes</taxon>
        <taxon>Polyporales</taxon>
        <taxon>Polyporaceae</taxon>
        <taxon>Lentinus</taxon>
    </lineage>
</organism>
<dbReference type="AlphaFoldDB" id="A0A371D652"/>
<sequence length="418" mass="47332">MSEPDSTNTPAILRLCAYCECEPAEGPKFRQCAGCFAGPIYCSRECQKAHWPVHRLASHGLRKDVAFYKNAVEPCARAIGFPSASALSKALSDFLEAHNWAIKTASMALRVATYGYSHDTMGECDYKEVIRVHLAYNGPGRNPARTFRWRSIEWTDIAQWLSDMQISYMEEDITSMYGEARKMAYREFGHDEHYVSSFPIVITLQDVPITLWQMNPQYSPRRYIPPTLGLNTSWVEDERRDLKRFCMSCVNNGVSLRYPGEVPGNGVALPGRFIRSQHRWVWVPCINNWSETRTGAIPHRPLARVLGVTYTGNWNPEEMMRAFNNYRTGPTGQRTRSANDSDLAAMDVRRSEGKLPLIDCHCEILELHCSRTSGRRWPSSEEQGQEEHGKSPVTAASTFVAFISCKYIQGALLPTPAM</sequence>
<dbReference type="SUPFAM" id="SSF144232">
    <property type="entry name" value="HIT/MYND zinc finger-like"/>
    <property type="match status" value="1"/>
</dbReference>
<dbReference type="Proteomes" id="UP000256964">
    <property type="component" value="Unassembled WGS sequence"/>
</dbReference>
<dbReference type="Pfam" id="PF01753">
    <property type="entry name" value="zf-MYND"/>
    <property type="match status" value="1"/>
</dbReference>
<evidence type="ECO:0000313" key="6">
    <source>
        <dbReference type="Proteomes" id="UP000256964"/>
    </source>
</evidence>
<accession>A0A371D652</accession>
<evidence type="ECO:0000256" key="1">
    <source>
        <dbReference type="ARBA" id="ARBA00022723"/>
    </source>
</evidence>
<dbReference type="GO" id="GO:0008270">
    <property type="term" value="F:zinc ion binding"/>
    <property type="evidence" value="ECO:0007669"/>
    <property type="project" value="UniProtKB-KW"/>
</dbReference>
<feature type="domain" description="MYND-type" evidence="4">
    <location>
        <begin position="16"/>
        <end position="55"/>
    </location>
</feature>
<dbReference type="OrthoDB" id="5976465at2759"/>
<evidence type="ECO:0000313" key="5">
    <source>
        <dbReference type="EMBL" id="RDX47990.1"/>
    </source>
</evidence>
<keyword evidence="1" id="KW-0479">Metal-binding</keyword>
<evidence type="ECO:0000256" key="2">
    <source>
        <dbReference type="ARBA" id="ARBA00022771"/>
    </source>
</evidence>
<protein>
    <recommendedName>
        <fullName evidence="4">MYND-type domain-containing protein</fullName>
    </recommendedName>
</protein>